<evidence type="ECO:0000256" key="5">
    <source>
        <dbReference type="ARBA" id="ARBA00023054"/>
    </source>
</evidence>
<dbReference type="GO" id="GO:0005524">
    <property type="term" value="F:ATP binding"/>
    <property type="evidence" value="ECO:0007669"/>
    <property type="project" value="UniProtKB-KW"/>
</dbReference>
<evidence type="ECO:0000256" key="2">
    <source>
        <dbReference type="ARBA" id="ARBA00022490"/>
    </source>
</evidence>
<dbReference type="PANTHER" id="PTHR47969">
    <property type="entry name" value="CHROMOSOME-ASSOCIATED KINESIN KIF4A-RELATED"/>
    <property type="match status" value="1"/>
</dbReference>
<evidence type="ECO:0000256" key="6">
    <source>
        <dbReference type="ARBA" id="ARBA00023212"/>
    </source>
</evidence>
<dbReference type="InterPro" id="IPR001752">
    <property type="entry name" value="Kinesin_motor_dom"/>
</dbReference>
<evidence type="ECO:0000313" key="9">
    <source>
        <dbReference type="Proteomes" id="UP001152795"/>
    </source>
</evidence>
<accession>A0A6S7JU29</accession>
<dbReference type="GO" id="GO:0003777">
    <property type="term" value="F:microtubule motor activity"/>
    <property type="evidence" value="ECO:0007669"/>
    <property type="project" value="InterPro"/>
</dbReference>
<dbReference type="SMART" id="SM00129">
    <property type="entry name" value="KISc"/>
    <property type="match status" value="1"/>
</dbReference>
<reference evidence="8" key="1">
    <citation type="submission" date="2020-04" db="EMBL/GenBank/DDBJ databases">
        <authorList>
            <person name="Alioto T."/>
            <person name="Alioto T."/>
            <person name="Gomez Garrido J."/>
        </authorList>
    </citation>
    <scope>NUCLEOTIDE SEQUENCE</scope>
    <source>
        <strain evidence="8">A484AB</strain>
    </source>
</reference>
<dbReference type="InterPro" id="IPR036961">
    <property type="entry name" value="Kinesin_motor_dom_sf"/>
</dbReference>
<dbReference type="GO" id="GO:0007052">
    <property type="term" value="P:mitotic spindle organization"/>
    <property type="evidence" value="ECO:0007669"/>
    <property type="project" value="TreeGrafter"/>
</dbReference>
<gene>
    <name evidence="8" type="ORF">PACLA_8A035883</name>
</gene>
<dbReference type="Pfam" id="PF00225">
    <property type="entry name" value="Kinesin"/>
    <property type="match status" value="1"/>
</dbReference>
<dbReference type="GO" id="GO:0008017">
    <property type="term" value="F:microtubule binding"/>
    <property type="evidence" value="ECO:0007669"/>
    <property type="project" value="InterPro"/>
</dbReference>
<evidence type="ECO:0000256" key="1">
    <source>
        <dbReference type="ARBA" id="ARBA00004245"/>
    </source>
</evidence>
<dbReference type="GO" id="GO:0051231">
    <property type="term" value="P:spindle elongation"/>
    <property type="evidence" value="ECO:0007669"/>
    <property type="project" value="TreeGrafter"/>
</dbReference>
<dbReference type="PANTHER" id="PTHR47969:SF15">
    <property type="entry name" value="CHROMOSOME-ASSOCIATED KINESIN KIF4A-RELATED"/>
    <property type="match status" value="1"/>
</dbReference>
<dbReference type="OrthoDB" id="3176171at2759"/>
<dbReference type="PROSITE" id="PS00411">
    <property type="entry name" value="KINESIN_MOTOR_1"/>
    <property type="match status" value="1"/>
</dbReference>
<dbReference type="Gene3D" id="3.40.850.10">
    <property type="entry name" value="Kinesin motor domain"/>
    <property type="match status" value="1"/>
</dbReference>
<feature type="non-terminal residue" evidence="8">
    <location>
        <position position="227"/>
    </location>
</feature>
<keyword evidence="3" id="KW-0547">Nucleotide-binding</keyword>
<sequence length="227" mass="25029">INGLKEIKVNSTADMAACLEQGSASRATGATAMNTRSSRSHAIFTIVMEQREKAGSRDFKRAKFHLVDLAGSEKAKKTQATGERFKEGVNINKGLLALGNVISALGDEQRKVHSHVPYRDSKLTRLLQDSLGGNSNTVMVACVSPADSNMEETHNTLKYADRARKIKNKPVVNRDPAAAELSKLRQQVQMLQLQLLEGQFIHQEEGESGPALNSDMQQLFERNKQLE</sequence>
<dbReference type="InterPro" id="IPR027640">
    <property type="entry name" value="Kinesin-like_fam"/>
</dbReference>
<proteinExistence type="inferred from homology"/>
<keyword evidence="9" id="KW-1185">Reference proteome</keyword>
<keyword evidence="4" id="KW-0067">ATP-binding</keyword>
<dbReference type="InterPro" id="IPR027417">
    <property type="entry name" value="P-loop_NTPase"/>
</dbReference>
<evidence type="ECO:0000256" key="4">
    <source>
        <dbReference type="ARBA" id="ARBA00022840"/>
    </source>
</evidence>
<evidence type="ECO:0000256" key="7">
    <source>
        <dbReference type="PROSITE-ProRule" id="PRU00283"/>
    </source>
</evidence>
<keyword evidence="5" id="KW-0175">Coiled coil</keyword>
<dbReference type="GO" id="GO:0007018">
    <property type="term" value="P:microtubule-based movement"/>
    <property type="evidence" value="ECO:0007669"/>
    <property type="project" value="InterPro"/>
</dbReference>
<feature type="non-terminal residue" evidence="8">
    <location>
        <position position="1"/>
    </location>
</feature>
<comment type="subcellular location">
    <subcellularLocation>
        <location evidence="1">Cytoplasm</location>
        <location evidence="1">Cytoskeleton</location>
    </subcellularLocation>
</comment>
<comment type="caution">
    <text evidence="8">The sequence shown here is derived from an EMBL/GenBank/DDBJ whole genome shotgun (WGS) entry which is preliminary data.</text>
</comment>
<organism evidence="8 9">
    <name type="scientific">Paramuricea clavata</name>
    <name type="common">Red gorgonian</name>
    <name type="synonym">Violescent sea-whip</name>
    <dbReference type="NCBI Taxonomy" id="317549"/>
    <lineage>
        <taxon>Eukaryota</taxon>
        <taxon>Metazoa</taxon>
        <taxon>Cnidaria</taxon>
        <taxon>Anthozoa</taxon>
        <taxon>Octocorallia</taxon>
        <taxon>Malacalcyonacea</taxon>
        <taxon>Plexauridae</taxon>
        <taxon>Paramuricea</taxon>
    </lineage>
</organism>
<evidence type="ECO:0000313" key="8">
    <source>
        <dbReference type="EMBL" id="CAB4032750.1"/>
    </source>
</evidence>
<dbReference type="AlphaFoldDB" id="A0A6S7JU29"/>
<dbReference type="PROSITE" id="PS50067">
    <property type="entry name" value="KINESIN_MOTOR_2"/>
    <property type="match status" value="1"/>
</dbReference>
<dbReference type="Proteomes" id="UP001152795">
    <property type="component" value="Unassembled WGS sequence"/>
</dbReference>
<dbReference type="GO" id="GO:0005875">
    <property type="term" value="C:microtubule associated complex"/>
    <property type="evidence" value="ECO:0007669"/>
    <property type="project" value="TreeGrafter"/>
</dbReference>
<dbReference type="SUPFAM" id="SSF52540">
    <property type="entry name" value="P-loop containing nucleoside triphosphate hydrolases"/>
    <property type="match status" value="1"/>
</dbReference>
<name>A0A6S7JU29_PARCT</name>
<dbReference type="EMBL" id="CACRXK020018660">
    <property type="protein sequence ID" value="CAB4032750.1"/>
    <property type="molecule type" value="Genomic_DNA"/>
</dbReference>
<dbReference type="PRINTS" id="PR00380">
    <property type="entry name" value="KINESINHEAVY"/>
</dbReference>
<keyword evidence="6" id="KW-0206">Cytoskeleton</keyword>
<keyword evidence="2" id="KW-0963">Cytoplasm</keyword>
<protein>
    <submittedName>
        <fullName evidence="8">Chromosome-associated kinesin KIF4A-like</fullName>
    </submittedName>
</protein>
<dbReference type="FunFam" id="3.40.850.10:FF:000236">
    <property type="entry name" value="Kinesin-like protein"/>
    <property type="match status" value="1"/>
</dbReference>
<evidence type="ECO:0000256" key="3">
    <source>
        <dbReference type="ARBA" id="ARBA00022741"/>
    </source>
</evidence>
<comment type="similarity">
    <text evidence="7">Belongs to the TRAFAC class myosin-kinesin ATPase superfamily. Kinesin family.</text>
</comment>
<dbReference type="InterPro" id="IPR019821">
    <property type="entry name" value="Kinesin_motor_CS"/>
</dbReference>
<comment type="caution">
    <text evidence="7">Lacks conserved residue(s) required for the propagation of feature annotation.</text>
</comment>